<dbReference type="OrthoDB" id="999541at2"/>
<evidence type="ECO:0000313" key="1">
    <source>
        <dbReference type="EMBL" id="SIT97501.1"/>
    </source>
</evidence>
<protein>
    <submittedName>
        <fullName evidence="1">Uncharacterized protein</fullName>
    </submittedName>
</protein>
<sequence>MKKNLNLCLYSLILLALLNCRDKEDNKAETIINSNFDYTILKGGKYVFDDPNFKKDNIRVLYLKNGEWKEYYEYNLDPKYGYFFYNRENHTYIRLFPTDYDKDGIENLKIKYDETTTDDIKAEFSYRENSETLTKIWYNGKEFTNPTSSAFTIEK</sequence>
<organism evidence="1 2">
    <name type="scientific">Epilithonimonas bovis DSM 19482</name>
    <dbReference type="NCBI Taxonomy" id="1121284"/>
    <lineage>
        <taxon>Bacteria</taxon>
        <taxon>Pseudomonadati</taxon>
        <taxon>Bacteroidota</taxon>
        <taxon>Flavobacteriia</taxon>
        <taxon>Flavobacteriales</taxon>
        <taxon>Weeksellaceae</taxon>
        <taxon>Chryseobacterium group</taxon>
        <taxon>Epilithonimonas</taxon>
    </lineage>
</organism>
<dbReference type="STRING" id="1121284.SAMN05660493_02221"/>
<evidence type="ECO:0000313" key="2">
    <source>
        <dbReference type="Proteomes" id="UP000187261"/>
    </source>
</evidence>
<name>A0A1U7PZX0_9FLAO</name>
<dbReference type="Proteomes" id="UP000187261">
    <property type="component" value="Unassembled WGS sequence"/>
</dbReference>
<keyword evidence="2" id="KW-1185">Reference proteome</keyword>
<dbReference type="RefSeq" id="WP_076783660.1">
    <property type="nucleotide sequence ID" value="NZ_FTPU01000024.1"/>
</dbReference>
<proteinExistence type="predicted"/>
<dbReference type="AlphaFoldDB" id="A0A1U7PZX0"/>
<accession>A0A1U7PZX0</accession>
<gene>
    <name evidence="1" type="ORF">SAMN05660493_02221</name>
</gene>
<dbReference type="EMBL" id="FTPU01000024">
    <property type="protein sequence ID" value="SIT97501.1"/>
    <property type="molecule type" value="Genomic_DNA"/>
</dbReference>
<reference evidence="2" key="1">
    <citation type="submission" date="2016-10" db="EMBL/GenBank/DDBJ databases">
        <authorList>
            <person name="Varghese N."/>
            <person name="Submissions S."/>
        </authorList>
    </citation>
    <scope>NUCLEOTIDE SEQUENCE [LARGE SCALE GENOMIC DNA]</scope>
    <source>
        <strain evidence="2">DSM 19482</strain>
    </source>
</reference>